<accession>A0ABN3DME8</accession>
<proteinExistence type="predicted"/>
<dbReference type="SUPFAM" id="SSF53448">
    <property type="entry name" value="Nucleotide-diphospho-sugar transferases"/>
    <property type="match status" value="1"/>
</dbReference>
<dbReference type="RefSeq" id="WP_344635536.1">
    <property type="nucleotide sequence ID" value="NZ_BAAATR010000005.1"/>
</dbReference>
<dbReference type="EMBL" id="BAAATR010000005">
    <property type="protein sequence ID" value="GAA2236025.1"/>
    <property type="molecule type" value="Genomic_DNA"/>
</dbReference>
<feature type="domain" description="Glycosyltransferase 2-like" evidence="1">
    <location>
        <begin position="63"/>
        <end position="161"/>
    </location>
</feature>
<dbReference type="PANTHER" id="PTHR43685:SF2">
    <property type="entry name" value="GLYCOSYLTRANSFERASE 2-LIKE DOMAIN-CONTAINING PROTEIN"/>
    <property type="match status" value="1"/>
</dbReference>
<organism evidence="2 3">
    <name type="scientific">Kitasatospora cystarginea</name>
    <dbReference type="NCBI Taxonomy" id="58350"/>
    <lineage>
        <taxon>Bacteria</taxon>
        <taxon>Bacillati</taxon>
        <taxon>Actinomycetota</taxon>
        <taxon>Actinomycetes</taxon>
        <taxon>Kitasatosporales</taxon>
        <taxon>Streptomycetaceae</taxon>
        <taxon>Kitasatospora</taxon>
    </lineage>
</organism>
<name>A0ABN3DME8_9ACTN</name>
<dbReference type="Pfam" id="PF00535">
    <property type="entry name" value="Glycos_transf_2"/>
    <property type="match status" value="1"/>
</dbReference>
<sequence length="264" mass="29861">MAVLVRQAKQVLRGTFGFLRLMETRNKAVLAWTAVGLRRQEDAEVRRLAAELGRRPSALVATVIPTYRRPEGLRRAVASALAQTLREQVVIVVDDGAGLPELPDDPRLFAVSLARNTAVAGVVRNVGIRLTSSRYVAFLDDDNEWEPDHLERAVQALSAPGGPDAVYTALRRLHPDGSEMDVLSVPFDRRHAAEEGFLDTNAVVARRTRALRFSRLRRPPEVIPREDWELVFRYSRTHRVEHLPVPTVRYLVNPDSYWSSWSER</sequence>
<gene>
    <name evidence="2" type="ORF">GCM10010430_16050</name>
</gene>
<dbReference type="InterPro" id="IPR001173">
    <property type="entry name" value="Glyco_trans_2-like"/>
</dbReference>
<protein>
    <recommendedName>
        <fullName evidence="1">Glycosyltransferase 2-like domain-containing protein</fullName>
    </recommendedName>
</protein>
<reference evidence="2 3" key="1">
    <citation type="journal article" date="2019" name="Int. J. Syst. Evol. Microbiol.">
        <title>The Global Catalogue of Microorganisms (GCM) 10K type strain sequencing project: providing services to taxonomists for standard genome sequencing and annotation.</title>
        <authorList>
            <consortium name="The Broad Institute Genomics Platform"/>
            <consortium name="The Broad Institute Genome Sequencing Center for Infectious Disease"/>
            <person name="Wu L."/>
            <person name="Ma J."/>
        </authorList>
    </citation>
    <scope>NUCLEOTIDE SEQUENCE [LARGE SCALE GENOMIC DNA]</scope>
    <source>
        <strain evidence="2 3">JCM 7356</strain>
    </source>
</reference>
<dbReference type="InterPro" id="IPR029044">
    <property type="entry name" value="Nucleotide-diphossugar_trans"/>
</dbReference>
<dbReference type="Proteomes" id="UP001500305">
    <property type="component" value="Unassembled WGS sequence"/>
</dbReference>
<dbReference type="PANTHER" id="PTHR43685">
    <property type="entry name" value="GLYCOSYLTRANSFERASE"/>
    <property type="match status" value="1"/>
</dbReference>
<dbReference type="Gene3D" id="3.90.550.10">
    <property type="entry name" value="Spore Coat Polysaccharide Biosynthesis Protein SpsA, Chain A"/>
    <property type="match status" value="1"/>
</dbReference>
<dbReference type="CDD" id="cd00761">
    <property type="entry name" value="Glyco_tranf_GTA_type"/>
    <property type="match status" value="1"/>
</dbReference>
<evidence type="ECO:0000259" key="1">
    <source>
        <dbReference type="Pfam" id="PF00535"/>
    </source>
</evidence>
<dbReference type="InterPro" id="IPR050834">
    <property type="entry name" value="Glycosyltransf_2"/>
</dbReference>
<keyword evidence="3" id="KW-1185">Reference proteome</keyword>
<evidence type="ECO:0000313" key="2">
    <source>
        <dbReference type="EMBL" id="GAA2236025.1"/>
    </source>
</evidence>
<evidence type="ECO:0000313" key="3">
    <source>
        <dbReference type="Proteomes" id="UP001500305"/>
    </source>
</evidence>
<comment type="caution">
    <text evidence="2">The sequence shown here is derived from an EMBL/GenBank/DDBJ whole genome shotgun (WGS) entry which is preliminary data.</text>
</comment>